<accession>A0A3G7UC47</accession>
<proteinExistence type="predicted"/>
<name>A0A3G7UC47_9PSED</name>
<dbReference type="AlphaFoldDB" id="A0A3G7UC47"/>
<dbReference type="GO" id="GO:0016740">
    <property type="term" value="F:transferase activity"/>
    <property type="evidence" value="ECO:0007669"/>
    <property type="project" value="UniProtKB-KW"/>
</dbReference>
<dbReference type="Proteomes" id="UP000268696">
    <property type="component" value="Chromosome"/>
</dbReference>
<dbReference type="EMBL" id="CP027754">
    <property type="protein sequence ID" value="AZE56920.1"/>
    <property type="molecule type" value="Genomic_DNA"/>
</dbReference>
<keyword evidence="1" id="KW-0808">Transferase</keyword>
<protein>
    <submittedName>
        <fullName evidence="1">Acetyltransferase, GNAT family</fullName>
    </submittedName>
</protein>
<evidence type="ECO:0000313" key="2">
    <source>
        <dbReference type="Proteomes" id="UP000268696"/>
    </source>
</evidence>
<gene>
    <name evidence="1" type="ORF">C4K03_4782</name>
</gene>
<organism evidence="1 2">
    <name type="scientific">Pseudomonas synxantha</name>
    <dbReference type="NCBI Taxonomy" id="47883"/>
    <lineage>
        <taxon>Bacteria</taxon>
        <taxon>Pseudomonadati</taxon>
        <taxon>Pseudomonadota</taxon>
        <taxon>Gammaproteobacteria</taxon>
        <taxon>Pseudomonadales</taxon>
        <taxon>Pseudomonadaceae</taxon>
        <taxon>Pseudomonas</taxon>
    </lineage>
</organism>
<evidence type="ECO:0000313" key="1">
    <source>
        <dbReference type="EMBL" id="AZE56920.1"/>
    </source>
</evidence>
<sequence>MTVKFRLARRDDTREIARLFQITSEGASNYIWSQLAGPGQDLLGKL</sequence>
<reference evidence="1 2" key="1">
    <citation type="submission" date="2018-03" db="EMBL/GenBank/DDBJ databases">
        <title>Diversity of phytobeneficial traits revealed by whole-genome analysis of worldwide-isolated phenazine-producing Pseudomonas spp.</title>
        <authorList>
            <person name="Biessy A."/>
            <person name="Novinscak A."/>
            <person name="Blom J."/>
            <person name="Leger G."/>
            <person name="Thomashow L.S."/>
            <person name="Cazorla F.M."/>
            <person name="Josic D."/>
            <person name="Filion M."/>
        </authorList>
    </citation>
    <scope>NUCLEOTIDE SEQUENCE [LARGE SCALE GENOMIC DNA]</scope>
    <source>
        <strain evidence="1 2">30B</strain>
    </source>
</reference>